<proteinExistence type="predicted"/>
<geneLocation type="plasmid" evidence="2 3">
    <name>punmamed3</name>
</geneLocation>
<feature type="region of interest" description="Disordered" evidence="1">
    <location>
        <begin position="43"/>
        <end position="74"/>
    </location>
</feature>
<evidence type="ECO:0000313" key="2">
    <source>
        <dbReference type="EMBL" id="UXY40487.1"/>
    </source>
</evidence>
<dbReference type="Proteomes" id="UP001060733">
    <property type="component" value="Plasmid punmamed3"/>
</dbReference>
<accession>A0ABY6F1E1</accession>
<sequence length="139" mass="15107">MNELPPDPPRLRAILAYLDQRIAETETVATYLRLQTAAVRQALTAAARQPPDARRLPPQPRPALQASAQQEDPSGFVVEKQLRAGHPLGATVHRADCTVIQRDANPISADDGRQALTGDGKFFHACEFCRPDAHLGIPG</sequence>
<name>A0ABY6F1E1_9ACTN</name>
<dbReference type="InterPro" id="IPR046200">
    <property type="entry name" value="DUF6233"/>
</dbReference>
<keyword evidence="3" id="KW-1185">Reference proteome</keyword>
<dbReference type="EMBL" id="CP106797">
    <property type="protein sequence ID" value="UXY40487.1"/>
    <property type="molecule type" value="Genomic_DNA"/>
</dbReference>
<evidence type="ECO:0000313" key="3">
    <source>
        <dbReference type="Proteomes" id="UP001060733"/>
    </source>
</evidence>
<evidence type="ECO:0000256" key="1">
    <source>
        <dbReference type="SAM" id="MobiDB-lite"/>
    </source>
</evidence>
<gene>
    <name evidence="2" type="ORF">N8I86_38650</name>
</gene>
<reference evidence="2" key="1">
    <citation type="submission" date="2022-10" db="EMBL/GenBank/DDBJ databases">
        <authorList>
            <person name="Mo P."/>
        </authorList>
    </citation>
    <scope>NUCLEOTIDE SEQUENCE</scope>
    <source>
        <strain evidence="2">HUAS 14-6</strain>
        <plasmid evidence="2">punmamed3</plasmid>
    </source>
</reference>
<dbReference type="Pfam" id="PF19746">
    <property type="entry name" value="DUF6233"/>
    <property type="match status" value="1"/>
</dbReference>
<dbReference type="RefSeq" id="WP_263280323.1">
    <property type="nucleotide sequence ID" value="NZ_CP106797.1"/>
</dbReference>
<organism evidence="2 3">
    <name type="scientific">Streptomyces albidocamelliae</name>
    <dbReference type="NCBI Taxonomy" id="2981135"/>
    <lineage>
        <taxon>Bacteria</taxon>
        <taxon>Bacillati</taxon>
        <taxon>Actinomycetota</taxon>
        <taxon>Actinomycetes</taxon>
        <taxon>Kitasatosporales</taxon>
        <taxon>Streptomycetaceae</taxon>
        <taxon>Streptomyces</taxon>
    </lineage>
</organism>
<protein>
    <submittedName>
        <fullName evidence="2">DUF6233 domain-containing protein</fullName>
    </submittedName>
</protein>
<keyword evidence="2" id="KW-0614">Plasmid</keyword>